<dbReference type="Gene3D" id="2.30.110.20">
    <property type="entry name" value="Hcp1-like"/>
    <property type="match status" value="1"/>
</dbReference>
<organism evidence="1 2">
    <name type="scientific">Mycolicibacterium peregrinum</name>
    <name type="common">Mycobacterium peregrinum</name>
    <dbReference type="NCBI Taxonomy" id="43304"/>
    <lineage>
        <taxon>Bacteria</taxon>
        <taxon>Bacillati</taxon>
        <taxon>Actinomycetota</taxon>
        <taxon>Actinomycetes</taxon>
        <taxon>Mycobacteriales</taxon>
        <taxon>Mycobacteriaceae</taxon>
        <taxon>Mycolicibacterium</taxon>
    </lineage>
</organism>
<dbReference type="STRING" id="43304.GCA_001403655_05404"/>
<reference evidence="2" key="1">
    <citation type="submission" date="2016-06" db="EMBL/GenBank/DDBJ databases">
        <authorList>
            <person name="Sutton G."/>
            <person name="Brinkac L."/>
            <person name="Sanka R."/>
            <person name="Adams M."/>
            <person name="Lau E."/>
            <person name="Mehaffy C."/>
            <person name="Tameris M."/>
            <person name="Hatherill M."/>
            <person name="Hanekom W."/>
            <person name="Mahomed H."/>
            <person name="Mcshane H."/>
        </authorList>
    </citation>
    <scope>NUCLEOTIDE SEQUENCE [LARGE SCALE GENOMIC DNA]</scope>
    <source>
        <strain evidence="2">852002-51209_SCH5440388</strain>
    </source>
</reference>
<sequence>MSTEIFAKIGDIKGESVDARHPDEIDVVSFSWGVAHTGSAGPGTGGGAGKATFQDLLIVHSIDSATPALLLACATGRHIAQATISHRKAGENQQDYLTVKLSDVTITAVTQNGVEVQPYTETVSMRFGKVDLLYRRRRPDGSFDEGQHFIFDVRTNQPG</sequence>
<proteinExistence type="predicted"/>
<accession>A0A1A0R0D5</accession>
<dbReference type="PANTHER" id="PTHR36152:SF1">
    <property type="entry name" value="UBIQUITIN-LIKE DOMAIN-CONTAINING PROTEIN"/>
    <property type="match status" value="1"/>
</dbReference>
<protein>
    <recommendedName>
        <fullName evidence="3">Hcp1 family type VI secretion system effector</fullName>
    </recommendedName>
</protein>
<comment type="caution">
    <text evidence="1">The sequence shown here is derived from an EMBL/GenBank/DDBJ whole genome shotgun (WGS) entry which is preliminary data.</text>
</comment>
<dbReference type="PANTHER" id="PTHR36152">
    <property type="entry name" value="CYTOPLASMIC PROTEIN-RELATED"/>
    <property type="match status" value="1"/>
</dbReference>
<name>A0A1A0R0D5_MYCPR</name>
<dbReference type="InterPro" id="IPR008514">
    <property type="entry name" value="T6SS_Hcp"/>
</dbReference>
<dbReference type="OrthoDB" id="5066999at2"/>
<dbReference type="Pfam" id="PF05638">
    <property type="entry name" value="T6SS_HCP"/>
    <property type="match status" value="1"/>
</dbReference>
<dbReference type="RefSeq" id="WP_064933287.1">
    <property type="nucleotide sequence ID" value="NZ_LZSO01000029.1"/>
</dbReference>
<gene>
    <name evidence="1" type="ORF">A5792_23420</name>
</gene>
<dbReference type="SUPFAM" id="SSF141452">
    <property type="entry name" value="Hcp1-like"/>
    <property type="match status" value="1"/>
</dbReference>
<dbReference type="Proteomes" id="UP000093902">
    <property type="component" value="Unassembled WGS sequence"/>
</dbReference>
<dbReference type="EMBL" id="LZSO01000029">
    <property type="protein sequence ID" value="OBB27792.1"/>
    <property type="molecule type" value="Genomic_DNA"/>
</dbReference>
<evidence type="ECO:0000313" key="2">
    <source>
        <dbReference type="Proteomes" id="UP000093902"/>
    </source>
</evidence>
<evidence type="ECO:0008006" key="3">
    <source>
        <dbReference type="Google" id="ProtNLM"/>
    </source>
</evidence>
<dbReference type="InterPro" id="IPR036624">
    <property type="entry name" value="Hcp1-lik_sf"/>
</dbReference>
<dbReference type="InterPro" id="IPR053165">
    <property type="entry name" value="HSI-I_assembly_Hcp1"/>
</dbReference>
<evidence type="ECO:0000313" key="1">
    <source>
        <dbReference type="EMBL" id="OBB27792.1"/>
    </source>
</evidence>
<dbReference type="AlphaFoldDB" id="A0A1A0R0D5"/>